<gene>
    <name evidence="3" type="ORF">KP509_20G054500</name>
</gene>
<dbReference type="InterPro" id="IPR055562">
    <property type="entry name" value="DUF7138"/>
</dbReference>
<accession>A0A8T2SG62</accession>
<dbReference type="EMBL" id="CM035425">
    <property type="protein sequence ID" value="KAH7331869.1"/>
    <property type="molecule type" value="Genomic_DNA"/>
</dbReference>
<dbReference type="PANTHER" id="PTHR36351:SF1">
    <property type="entry name" value="EMBRYO SAC DEVELOPMENT ARREST 12"/>
    <property type="match status" value="1"/>
</dbReference>
<dbReference type="Pfam" id="PF23596">
    <property type="entry name" value="DUF7138"/>
    <property type="match status" value="1"/>
</dbReference>
<comment type="caution">
    <text evidence="3">The sequence shown here is derived from an EMBL/GenBank/DDBJ whole genome shotgun (WGS) entry which is preliminary data.</text>
</comment>
<feature type="domain" description="DUF7138" evidence="2">
    <location>
        <begin position="7"/>
        <end position="95"/>
    </location>
</feature>
<dbReference type="PANTHER" id="PTHR36351">
    <property type="entry name" value="EMBRYO SAC DEVELOPMENT ARREST 12"/>
    <property type="match status" value="1"/>
</dbReference>
<dbReference type="EMBL" id="CM035425">
    <property type="protein sequence ID" value="KAH7331866.1"/>
    <property type="molecule type" value="Genomic_DNA"/>
</dbReference>
<protein>
    <recommendedName>
        <fullName evidence="2">DUF7138 domain-containing protein</fullName>
    </recommendedName>
</protein>
<dbReference type="EMBL" id="CM035425">
    <property type="protein sequence ID" value="KAH7331867.1"/>
    <property type="molecule type" value="Genomic_DNA"/>
</dbReference>
<dbReference type="AlphaFoldDB" id="A0A8T2SG62"/>
<dbReference type="EMBL" id="CM035425">
    <property type="protein sequence ID" value="KAH7331868.1"/>
    <property type="molecule type" value="Genomic_DNA"/>
</dbReference>
<keyword evidence="4" id="KW-1185">Reference proteome</keyword>
<name>A0A8T2SG62_CERRI</name>
<evidence type="ECO:0000259" key="2">
    <source>
        <dbReference type="Pfam" id="PF23596"/>
    </source>
</evidence>
<dbReference type="Proteomes" id="UP000825935">
    <property type="component" value="Chromosome 20"/>
</dbReference>
<evidence type="ECO:0000313" key="3">
    <source>
        <dbReference type="EMBL" id="KAH7331869.1"/>
    </source>
</evidence>
<feature type="region of interest" description="Disordered" evidence="1">
    <location>
        <begin position="105"/>
        <end position="132"/>
    </location>
</feature>
<sequence>MESFATPYPLIFSDGEQEHDKGFVGIHSALTFKRFQSLLSQKTGVPYSQLSTVFVCRKALKGLEKRQRLPINGNTNFAILLNQHNPNKERDCYFLVSLKRSKKERKVSRKRGAESDMPDGWEVNNDTPAEEGRGHIRNLSMEEVLSQGSTGSNHSSEINGLHLKSPLTHQFTETGVDISKVVDNKATKGLLKRGSHPLLKHGWNHGEPKHTQRSGAFVGNEHIQLNSPRFAALRPEDQREINWKWEEAFPRVKSHEQREFHGPSPLSHGMDANYPLYNHEILPMPIAEEMAGHRNGQLVNVYDHNYLKHGMSGDPPIYKPVRSREFLHFKHSKPSFLGPRASHHSAFSIKCQENVQKKQAGALDGHSSQSLFMLEEDQQNTFAASTPLTAMLDLTDVKCGFNKDIIQGHYCKLCFECRVKNVMPIPFHSCVEDIVVNGFRGPSPAGPIGRRPKSRHIEAAA</sequence>
<evidence type="ECO:0000256" key="1">
    <source>
        <dbReference type="SAM" id="MobiDB-lite"/>
    </source>
</evidence>
<feature type="region of interest" description="Disordered" evidence="1">
    <location>
        <begin position="442"/>
        <end position="461"/>
    </location>
</feature>
<reference evidence="3" key="1">
    <citation type="submission" date="2021-08" db="EMBL/GenBank/DDBJ databases">
        <title>WGS assembly of Ceratopteris richardii.</title>
        <authorList>
            <person name="Marchant D.B."/>
            <person name="Chen G."/>
            <person name="Jenkins J."/>
            <person name="Shu S."/>
            <person name="Leebens-Mack J."/>
            <person name="Grimwood J."/>
            <person name="Schmutz J."/>
            <person name="Soltis P."/>
            <person name="Soltis D."/>
            <person name="Chen Z.-H."/>
        </authorList>
    </citation>
    <scope>NUCLEOTIDE SEQUENCE</scope>
    <source>
        <strain evidence="3">Whitten #5841</strain>
        <tissue evidence="3">Leaf</tissue>
    </source>
</reference>
<organism evidence="3 4">
    <name type="scientific">Ceratopteris richardii</name>
    <name type="common">Triangle waterfern</name>
    <dbReference type="NCBI Taxonomy" id="49495"/>
    <lineage>
        <taxon>Eukaryota</taxon>
        <taxon>Viridiplantae</taxon>
        <taxon>Streptophyta</taxon>
        <taxon>Embryophyta</taxon>
        <taxon>Tracheophyta</taxon>
        <taxon>Polypodiopsida</taxon>
        <taxon>Polypodiidae</taxon>
        <taxon>Polypodiales</taxon>
        <taxon>Pteridineae</taxon>
        <taxon>Pteridaceae</taxon>
        <taxon>Parkerioideae</taxon>
        <taxon>Ceratopteris</taxon>
    </lineage>
</organism>
<proteinExistence type="predicted"/>
<evidence type="ECO:0000313" key="4">
    <source>
        <dbReference type="Proteomes" id="UP000825935"/>
    </source>
</evidence>
<dbReference type="OrthoDB" id="778072at2759"/>